<name>A0AA40FSF3_9HYME</name>
<sequence length="54" mass="5867">FDGFSRGGFGVKNVNLPNTTASQVRDCNDKDRSSATSLKNLAISVNVYEKMSII</sequence>
<evidence type="ECO:0000313" key="2">
    <source>
        <dbReference type="Proteomes" id="UP001177670"/>
    </source>
</evidence>
<dbReference type="AlphaFoldDB" id="A0AA40FSF3"/>
<keyword evidence="2" id="KW-1185">Reference proteome</keyword>
<accession>A0AA40FSF3</accession>
<comment type="caution">
    <text evidence="1">The sequence shown here is derived from an EMBL/GenBank/DDBJ whole genome shotgun (WGS) entry which is preliminary data.</text>
</comment>
<reference evidence="1" key="1">
    <citation type="submission" date="2021-10" db="EMBL/GenBank/DDBJ databases">
        <title>Melipona bicolor Genome sequencing and assembly.</title>
        <authorList>
            <person name="Araujo N.S."/>
            <person name="Arias M.C."/>
        </authorList>
    </citation>
    <scope>NUCLEOTIDE SEQUENCE</scope>
    <source>
        <strain evidence="1">USP_2M_L1-L4_2017</strain>
        <tissue evidence="1">Whole body</tissue>
    </source>
</reference>
<dbReference type="EMBL" id="JAHYIQ010000019">
    <property type="protein sequence ID" value="KAK1124146.1"/>
    <property type="molecule type" value="Genomic_DNA"/>
</dbReference>
<dbReference type="Proteomes" id="UP001177670">
    <property type="component" value="Unassembled WGS sequence"/>
</dbReference>
<proteinExistence type="predicted"/>
<evidence type="ECO:0000313" key="1">
    <source>
        <dbReference type="EMBL" id="KAK1124146.1"/>
    </source>
</evidence>
<gene>
    <name evidence="1" type="ORF">K0M31_007170</name>
</gene>
<protein>
    <submittedName>
        <fullName evidence="1">Uncharacterized protein</fullName>
    </submittedName>
</protein>
<organism evidence="1 2">
    <name type="scientific">Melipona bicolor</name>
    <dbReference type="NCBI Taxonomy" id="60889"/>
    <lineage>
        <taxon>Eukaryota</taxon>
        <taxon>Metazoa</taxon>
        <taxon>Ecdysozoa</taxon>
        <taxon>Arthropoda</taxon>
        <taxon>Hexapoda</taxon>
        <taxon>Insecta</taxon>
        <taxon>Pterygota</taxon>
        <taxon>Neoptera</taxon>
        <taxon>Endopterygota</taxon>
        <taxon>Hymenoptera</taxon>
        <taxon>Apocrita</taxon>
        <taxon>Aculeata</taxon>
        <taxon>Apoidea</taxon>
        <taxon>Anthophila</taxon>
        <taxon>Apidae</taxon>
        <taxon>Melipona</taxon>
    </lineage>
</organism>
<feature type="non-terminal residue" evidence="1">
    <location>
        <position position="1"/>
    </location>
</feature>